<organism evidence="2 3">
    <name type="scientific">Vespula pensylvanica</name>
    <name type="common">Western yellow jacket</name>
    <name type="synonym">Wasp</name>
    <dbReference type="NCBI Taxonomy" id="30213"/>
    <lineage>
        <taxon>Eukaryota</taxon>
        <taxon>Metazoa</taxon>
        <taxon>Ecdysozoa</taxon>
        <taxon>Arthropoda</taxon>
        <taxon>Hexapoda</taxon>
        <taxon>Insecta</taxon>
        <taxon>Pterygota</taxon>
        <taxon>Neoptera</taxon>
        <taxon>Endopterygota</taxon>
        <taxon>Hymenoptera</taxon>
        <taxon>Apocrita</taxon>
        <taxon>Aculeata</taxon>
        <taxon>Vespoidea</taxon>
        <taxon>Vespidae</taxon>
        <taxon>Vespinae</taxon>
        <taxon>Vespula</taxon>
    </lineage>
</organism>
<feature type="compositionally biased region" description="Gly residues" evidence="1">
    <location>
        <begin position="109"/>
        <end position="121"/>
    </location>
</feature>
<protein>
    <submittedName>
        <fullName evidence="2">Uncharacterized protein</fullName>
    </submittedName>
</protein>
<feature type="region of interest" description="Disordered" evidence="1">
    <location>
        <begin position="101"/>
        <end position="121"/>
    </location>
</feature>
<dbReference type="EMBL" id="JACSDY010000020">
    <property type="protein sequence ID" value="KAF7396897.1"/>
    <property type="molecule type" value="Genomic_DNA"/>
</dbReference>
<name>A0A834K077_VESPE</name>
<reference evidence="2" key="1">
    <citation type="journal article" date="2020" name="G3 (Bethesda)">
        <title>High-Quality Assemblies for Three Invasive Social Wasps from the &lt;i&gt;Vespula&lt;/i&gt; Genus.</title>
        <authorList>
            <person name="Harrop T.W.R."/>
            <person name="Guhlin J."/>
            <person name="McLaughlin G.M."/>
            <person name="Permina E."/>
            <person name="Stockwell P."/>
            <person name="Gilligan J."/>
            <person name="Le Lec M.F."/>
            <person name="Gruber M.A.M."/>
            <person name="Quinn O."/>
            <person name="Lovegrove M."/>
            <person name="Duncan E.J."/>
            <person name="Remnant E.J."/>
            <person name="Van Eeckhoven J."/>
            <person name="Graham B."/>
            <person name="Knapp R.A."/>
            <person name="Langford K.W."/>
            <person name="Kronenberg Z."/>
            <person name="Press M.O."/>
            <person name="Eacker S.M."/>
            <person name="Wilson-Rankin E.E."/>
            <person name="Purcell J."/>
            <person name="Lester P.J."/>
            <person name="Dearden P.K."/>
        </authorList>
    </citation>
    <scope>NUCLEOTIDE SEQUENCE</scope>
    <source>
        <strain evidence="2">Volc-1</strain>
    </source>
</reference>
<proteinExistence type="predicted"/>
<evidence type="ECO:0000313" key="3">
    <source>
        <dbReference type="Proteomes" id="UP000600918"/>
    </source>
</evidence>
<sequence>MSKEYERNSRRRILTLDCTPELIFLRDPSTRSRRHVIQESSESDVGLTSRIPKAYPCQPVMGERELARLRCYRVSLDRSVTRPVVVNGRRLCEILKHVDCTAGDDRDGVGVGDGGGAGGGE</sequence>
<accession>A0A834K077</accession>
<evidence type="ECO:0000313" key="2">
    <source>
        <dbReference type="EMBL" id="KAF7396897.1"/>
    </source>
</evidence>
<dbReference type="AlphaFoldDB" id="A0A834K077"/>
<evidence type="ECO:0000256" key="1">
    <source>
        <dbReference type="SAM" id="MobiDB-lite"/>
    </source>
</evidence>
<gene>
    <name evidence="2" type="ORF">H0235_016434</name>
</gene>
<comment type="caution">
    <text evidence="2">The sequence shown here is derived from an EMBL/GenBank/DDBJ whole genome shotgun (WGS) entry which is preliminary data.</text>
</comment>
<dbReference type="Proteomes" id="UP000600918">
    <property type="component" value="Unassembled WGS sequence"/>
</dbReference>
<keyword evidence="3" id="KW-1185">Reference proteome</keyword>